<sequence length="579" mass="61468">MRNRTLTALGGVILALMAVVAPPHPVATAAPAPWQWVRVFSDIAVAPNAYYSIPVYCPAGYTAITGGLELPTLSRLQRNAEYRLEDSGGSAWFVSFENFSGSSGTARVVAECARTSDLPAISHNYAEFTATGNQVWSGSVNCLNPGEVVLTGGVDWSNVNTRYLWASGPLWSGEGWQAFGRNSVAGAKMGVEVYCVDPSQVPGYTRVEQTQIGVSNWETTVTCPLGTRILNGGTEEGYANASYPHLNTWTATGQYSERTFVRAWCVSAGSPTIAFNSPLPTLTDAEYQSFAFIGNDPAGFPTSFRCSLDGSSPTGCPGLYWVGPLSSGSHQLVVFNQTADGRQSAVLTHQWTVDLDPPSVSAPRLAQVTLADGEIARWAASDAVAGIDHHEAKYWRGRANGVTVDWTQPASWADLDSPLVRVPAMAAGDTLCLSVRAVDNVGHTSAWTTPRCTSRPYDDADLTASPGWTRVSNAAYWNGTMTRTGVLDETLHGPSAKSRQLGLLASVCPGCGSVVVKIGSTTIGSVSLDQPTSRNKQVLLLPAFAEKTGVLTLTSATSGKSIRIDGLVTIRRPAAGPPW</sequence>
<dbReference type="EMBL" id="VUJV01000003">
    <property type="protein sequence ID" value="KAA1418840.1"/>
    <property type="molecule type" value="Genomic_DNA"/>
</dbReference>
<gene>
    <name evidence="2" type="ORF">F0U44_10165</name>
</gene>
<accession>A0A5B1LGC9</accession>
<feature type="signal peptide" evidence="1">
    <location>
        <begin position="1"/>
        <end position="29"/>
    </location>
</feature>
<evidence type="ECO:0000313" key="2">
    <source>
        <dbReference type="EMBL" id="KAA1418840.1"/>
    </source>
</evidence>
<protein>
    <recommendedName>
        <fullName evidence="4">Ig-like domain-containing protein</fullName>
    </recommendedName>
</protein>
<organism evidence="2 3">
    <name type="scientific">Nocardioides humilatus</name>
    <dbReference type="NCBI Taxonomy" id="2607660"/>
    <lineage>
        <taxon>Bacteria</taxon>
        <taxon>Bacillati</taxon>
        <taxon>Actinomycetota</taxon>
        <taxon>Actinomycetes</taxon>
        <taxon>Propionibacteriales</taxon>
        <taxon>Nocardioidaceae</taxon>
        <taxon>Nocardioides</taxon>
    </lineage>
</organism>
<dbReference type="AlphaFoldDB" id="A0A5B1LGC9"/>
<proteinExistence type="predicted"/>
<keyword evidence="1" id="KW-0732">Signal</keyword>
<dbReference type="Proteomes" id="UP000325003">
    <property type="component" value="Unassembled WGS sequence"/>
</dbReference>
<evidence type="ECO:0000256" key="1">
    <source>
        <dbReference type="SAM" id="SignalP"/>
    </source>
</evidence>
<feature type="chain" id="PRO_5022935300" description="Ig-like domain-containing protein" evidence="1">
    <location>
        <begin position="30"/>
        <end position="579"/>
    </location>
</feature>
<name>A0A5B1LGC9_9ACTN</name>
<dbReference type="RefSeq" id="WP_149728180.1">
    <property type="nucleotide sequence ID" value="NZ_VUJV01000003.1"/>
</dbReference>
<comment type="caution">
    <text evidence="2">The sequence shown here is derived from an EMBL/GenBank/DDBJ whole genome shotgun (WGS) entry which is preliminary data.</text>
</comment>
<keyword evidence="3" id="KW-1185">Reference proteome</keyword>
<reference evidence="2 3" key="1">
    <citation type="submission" date="2019-09" db="EMBL/GenBank/DDBJ databases">
        <title>Nocardioides panacisoli sp. nov., isolated from the soil of a ginseng field.</title>
        <authorList>
            <person name="Cho C."/>
        </authorList>
    </citation>
    <scope>NUCLEOTIDE SEQUENCE [LARGE SCALE GENOMIC DNA]</scope>
    <source>
        <strain evidence="2 3">BN130099</strain>
    </source>
</reference>
<evidence type="ECO:0008006" key="4">
    <source>
        <dbReference type="Google" id="ProtNLM"/>
    </source>
</evidence>
<evidence type="ECO:0000313" key="3">
    <source>
        <dbReference type="Proteomes" id="UP000325003"/>
    </source>
</evidence>
<reference evidence="2 3" key="2">
    <citation type="submission" date="2019-09" db="EMBL/GenBank/DDBJ databases">
        <authorList>
            <person name="Jin C."/>
        </authorList>
    </citation>
    <scope>NUCLEOTIDE SEQUENCE [LARGE SCALE GENOMIC DNA]</scope>
    <source>
        <strain evidence="2 3">BN130099</strain>
    </source>
</reference>